<dbReference type="SMART" id="SM00906">
    <property type="entry name" value="Fungal_trans"/>
    <property type="match status" value="1"/>
</dbReference>
<protein>
    <submittedName>
        <fullName evidence="4">Fungal-specific transcription factor domain-containing protein</fullName>
    </submittedName>
</protein>
<dbReference type="PANTHER" id="PTHR46910">
    <property type="entry name" value="TRANSCRIPTION FACTOR PDR1"/>
    <property type="match status" value="1"/>
</dbReference>
<evidence type="ECO:0000259" key="3">
    <source>
        <dbReference type="PROSITE" id="PS50048"/>
    </source>
</evidence>
<dbReference type="Pfam" id="PF04082">
    <property type="entry name" value="Fungal_trans"/>
    <property type="match status" value="1"/>
</dbReference>
<dbReference type="GO" id="GO:0000981">
    <property type="term" value="F:DNA-binding transcription factor activity, RNA polymerase II-specific"/>
    <property type="evidence" value="ECO:0007669"/>
    <property type="project" value="InterPro"/>
</dbReference>
<keyword evidence="1" id="KW-0479">Metal-binding</keyword>
<name>A0A9P8W0M1_9HYPO</name>
<proteinExistence type="predicted"/>
<comment type="caution">
    <text evidence="4">The sequence shown here is derived from an EMBL/GenBank/DDBJ whole genome shotgun (WGS) entry which is preliminary data.</text>
</comment>
<dbReference type="InterPro" id="IPR050987">
    <property type="entry name" value="AtrR-like"/>
</dbReference>
<sequence>MVEQTLAREAAPAITRSCDMCRKKKIRCEPIADGCVQCTKRKISCHFTPIRMRKGPRRPPGYKHIKDLEGRLKKMETLLEKGLQGQNLQGESIQQRSSPDEEYLPFRVLDMAPQGTMPSEPYVLDSQMVLSNSPRGLTNLVEHDFHTSIPTSPWFSNEASDNIANDSLLVPINPSINWKRGLALGPFSLPTFMELPSKATALELIGETFRSFNQFFPLFDEQQFLQQFHETYLESNPNNPTWWACINVIFSLAHRFRAMRRLDTEYENAQSCGYIHNALAVVSELSILHNSLPAVQALAGIVTILQGTPNPGPASVLVAAAVRLSQAMGLHRKTQDPSLGRAEIEQRSRVFWIVYFLDKDISLRMGQPFAQDDDDMDAELPAGNLSQLPQCGDQIHTINFFNSRVGLAVIQGQVYKRLYSVQATRQSEAQRVAVAKELGMILLFWRKGVELGFEDDAITTGTQQSFTIEFLHMLILRATYVNCLAMVDRHLPQNEKTLTDAESQSACHPSQRICVVESRKAIRLIQITPHGDYACVWLLLHSFFAAVTTLLNNVVDHPNISQAESDVAIVAPFLRLLEILSADKKVCSRSDEAQRMWVSCNELHGMAKEAMKVANSSLPL</sequence>
<dbReference type="InterPro" id="IPR007219">
    <property type="entry name" value="XnlR_reg_dom"/>
</dbReference>
<organism evidence="4 5">
    <name type="scientific">Thelonectria olida</name>
    <dbReference type="NCBI Taxonomy" id="1576542"/>
    <lineage>
        <taxon>Eukaryota</taxon>
        <taxon>Fungi</taxon>
        <taxon>Dikarya</taxon>
        <taxon>Ascomycota</taxon>
        <taxon>Pezizomycotina</taxon>
        <taxon>Sordariomycetes</taxon>
        <taxon>Hypocreomycetidae</taxon>
        <taxon>Hypocreales</taxon>
        <taxon>Nectriaceae</taxon>
        <taxon>Thelonectria</taxon>
    </lineage>
</organism>
<dbReference type="InterPro" id="IPR001138">
    <property type="entry name" value="Zn2Cys6_DnaBD"/>
</dbReference>
<reference evidence="4 5" key="1">
    <citation type="journal article" date="2021" name="Nat. Commun.">
        <title>Genetic determinants of endophytism in the Arabidopsis root mycobiome.</title>
        <authorList>
            <person name="Mesny F."/>
            <person name="Miyauchi S."/>
            <person name="Thiergart T."/>
            <person name="Pickel B."/>
            <person name="Atanasova L."/>
            <person name="Karlsson M."/>
            <person name="Huettel B."/>
            <person name="Barry K.W."/>
            <person name="Haridas S."/>
            <person name="Chen C."/>
            <person name="Bauer D."/>
            <person name="Andreopoulos W."/>
            <person name="Pangilinan J."/>
            <person name="LaButti K."/>
            <person name="Riley R."/>
            <person name="Lipzen A."/>
            <person name="Clum A."/>
            <person name="Drula E."/>
            <person name="Henrissat B."/>
            <person name="Kohler A."/>
            <person name="Grigoriev I.V."/>
            <person name="Martin F.M."/>
            <person name="Hacquard S."/>
        </authorList>
    </citation>
    <scope>NUCLEOTIDE SEQUENCE [LARGE SCALE GENOMIC DNA]</scope>
    <source>
        <strain evidence="4 5">MPI-CAGE-CH-0241</strain>
    </source>
</reference>
<dbReference type="EMBL" id="JAGPYM010000015">
    <property type="protein sequence ID" value="KAH6886969.1"/>
    <property type="molecule type" value="Genomic_DNA"/>
</dbReference>
<evidence type="ECO:0000313" key="4">
    <source>
        <dbReference type="EMBL" id="KAH6886969.1"/>
    </source>
</evidence>
<dbReference type="AlphaFoldDB" id="A0A9P8W0M1"/>
<feature type="domain" description="Zn(2)-C6 fungal-type" evidence="3">
    <location>
        <begin position="17"/>
        <end position="47"/>
    </location>
</feature>
<dbReference type="CDD" id="cd00067">
    <property type="entry name" value="GAL4"/>
    <property type="match status" value="1"/>
</dbReference>
<dbReference type="SMART" id="SM00066">
    <property type="entry name" value="GAL4"/>
    <property type="match status" value="1"/>
</dbReference>
<evidence type="ECO:0000256" key="2">
    <source>
        <dbReference type="ARBA" id="ARBA00023242"/>
    </source>
</evidence>
<dbReference type="InterPro" id="IPR036864">
    <property type="entry name" value="Zn2-C6_fun-type_DNA-bd_sf"/>
</dbReference>
<dbReference type="GO" id="GO:0008270">
    <property type="term" value="F:zinc ion binding"/>
    <property type="evidence" value="ECO:0007669"/>
    <property type="project" value="InterPro"/>
</dbReference>
<accession>A0A9P8W0M1</accession>
<evidence type="ECO:0000313" key="5">
    <source>
        <dbReference type="Proteomes" id="UP000777438"/>
    </source>
</evidence>
<evidence type="ECO:0000256" key="1">
    <source>
        <dbReference type="ARBA" id="ARBA00022723"/>
    </source>
</evidence>
<dbReference type="PANTHER" id="PTHR46910:SF25">
    <property type="entry name" value="ABC-TRANSPORTER-REGULATING TRANSCRIPTION FACTOR"/>
    <property type="match status" value="1"/>
</dbReference>
<keyword evidence="2" id="KW-0539">Nucleus</keyword>
<dbReference type="PROSITE" id="PS00463">
    <property type="entry name" value="ZN2_CY6_FUNGAL_1"/>
    <property type="match status" value="1"/>
</dbReference>
<dbReference type="CDD" id="cd12148">
    <property type="entry name" value="fungal_TF_MHR"/>
    <property type="match status" value="1"/>
</dbReference>
<keyword evidence="5" id="KW-1185">Reference proteome</keyword>
<dbReference type="Gene3D" id="4.10.240.10">
    <property type="entry name" value="Zn(2)-C6 fungal-type DNA-binding domain"/>
    <property type="match status" value="1"/>
</dbReference>
<dbReference type="GO" id="GO:0003677">
    <property type="term" value="F:DNA binding"/>
    <property type="evidence" value="ECO:0007669"/>
    <property type="project" value="InterPro"/>
</dbReference>
<dbReference type="Proteomes" id="UP000777438">
    <property type="component" value="Unassembled WGS sequence"/>
</dbReference>
<dbReference type="OrthoDB" id="2123952at2759"/>
<dbReference type="GO" id="GO:0006351">
    <property type="term" value="P:DNA-templated transcription"/>
    <property type="evidence" value="ECO:0007669"/>
    <property type="project" value="InterPro"/>
</dbReference>
<gene>
    <name evidence="4" type="ORF">B0T10DRAFT_490555</name>
</gene>
<dbReference type="SUPFAM" id="SSF57701">
    <property type="entry name" value="Zn2/Cys6 DNA-binding domain"/>
    <property type="match status" value="1"/>
</dbReference>
<dbReference type="PROSITE" id="PS50048">
    <property type="entry name" value="ZN2_CY6_FUNGAL_2"/>
    <property type="match status" value="1"/>
</dbReference>